<gene>
    <name evidence="1" type="ORF">CYMTET_35798</name>
</gene>
<organism evidence="1 2">
    <name type="scientific">Cymbomonas tetramitiformis</name>
    <dbReference type="NCBI Taxonomy" id="36881"/>
    <lineage>
        <taxon>Eukaryota</taxon>
        <taxon>Viridiplantae</taxon>
        <taxon>Chlorophyta</taxon>
        <taxon>Pyramimonadophyceae</taxon>
        <taxon>Pyramimonadales</taxon>
        <taxon>Pyramimonadaceae</taxon>
        <taxon>Cymbomonas</taxon>
    </lineage>
</organism>
<comment type="caution">
    <text evidence="1">The sequence shown here is derived from an EMBL/GenBank/DDBJ whole genome shotgun (WGS) entry which is preliminary data.</text>
</comment>
<reference evidence="1 2" key="1">
    <citation type="journal article" date="2015" name="Genome Biol. Evol.">
        <title>Comparative Genomics of a Bacterivorous Green Alga Reveals Evolutionary Causalities and Consequences of Phago-Mixotrophic Mode of Nutrition.</title>
        <authorList>
            <person name="Burns J.A."/>
            <person name="Paasch A."/>
            <person name="Narechania A."/>
            <person name="Kim E."/>
        </authorList>
    </citation>
    <scope>NUCLEOTIDE SEQUENCE [LARGE SCALE GENOMIC DNA]</scope>
    <source>
        <strain evidence="1 2">PLY_AMNH</strain>
    </source>
</reference>
<keyword evidence="2" id="KW-1185">Reference proteome</keyword>
<sequence length="222" mass="24999">MSLARELETVPHAFGDELEWNIRPVACPVLAEHDKEDNDFATLDDVENAAHVTPALLDGYVAFLRGSAVEDIKMPGDKLFNGDFYAADEVRRATGTMAALNLNVSSGPLPGLNLALPMPVEAEDHREMFQFQDGKVLTRPPKTYTREEFCYLAEGVWTIYGEDCETEDFGHHLACAEHAEGDTPLLPVERGEMHEEELQVPAHLFFLWGRPQEERWQREMTG</sequence>
<accession>A0AAE0F8I3</accession>
<dbReference type="EMBL" id="LGRX02022924">
    <property type="protein sequence ID" value="KAK3255008.1"/>
    <property type="molecule type" value="Genomic_DNA"/>
</dbReference>
<dbReference type="AlphaFoldDB" id="A0AAE0F8I3"/>
<evidence type="ECO:0000313" key="1">
    <source>
        <dbReference type="EMBL" id="KAK3255008.1"/>
    </source>
</evidence>
<name>A0AAE0F8I3_9CHLO</name>
<protein>
    <submittedName>
        <fullName evidence="1">Uncharacterized protein</fullName>
    </submittedName>
</protein>
<proteinExistence type="predicted"/>
<evidence type="ECO:0000313" key="2">
    <source>
        <dbReference type="Proteomes" id="UP001190700"/>
    </source>
</evidence>
<dbReference type="Proteomes" id="UP001190700">
    <property type="component" value="Unassembled WGS sequence"/>
</dbReference>